<dbReference type="EMBL" id="JACXAE010000001">
    <property type="protein sequence ID" value="MBD2770555.1"/>
    <property type="molecule type" value="Genomic_DNA"/>
</dbReference>
<organism evidence="1 2">
    <name type="scientific">Iningainema tapete BLCC-T55</name>
    <dbReference type="NCBI Taxonomy" id="2748662"/>
    <lineage>
        <taxon>Bacteria</taxon>
        <taxon>Bacillati</taxon>
        <taxon>Cyanobacteriota</taxon>
        <taxon>Cyanophyceae</taxon>
        <taxon>Nostocales</taxon>
        <taxon>Scytonemataceae</taxon>
        <taxon>Iningainema tapete</taxon>
    </lineage>
</organism>
<keyword evidence="2" id="KW-1185">Reference proteome</keyword>
<sequence length="212" mass="24368">MTARELFQTAYESRYTWDENFPGYSADVQLVQGTEVYRGKIRINRDLSVEVSGVGDEQVHEGIYTQLRDIITHRQRIPFEQSHGNLEFTVLATDDTGAVEIQVKGDSMGSNYKIRDTLICQVRRVMGRMAFVIDTHEIMDTGSGYVATRYDAVFHNAKTNEVTSIIKFEDTYEKVGDYYVVSKQVLREYQNDTPNTTEFSYFNIRLLEPATV</sequence>
<evidence type="ECO:0000313" key="2">
    <source>
        <dbReference type="Proteomes" id="UP000629098"/>
    </source>
</evidence>
<evidence type="ECO:0000313" key="1">
    <source>
        <dbReference type="EMBL" id="MBD2770555.1"/>
    </source>
</evidence>
<gene>
    <name evidence="1" type="ORF">ICL16_00035</name>
</gene>
<reference evidence="1" key="1">
    <citation type="submission" date="2020-09" db="EMBL/GenBank/DDBJ databases">
        <title>Iningainema tapete sp. nov. (Scytonemataceae, Cyanobacteria) from greenhouses in central Florida (USA) produces two types of nodularin with biosynthetic potential for microcystin-LR and anabaenopeptins.</title>
        <authorList>
            <person name="Berthold D.E."/>
            <person name="Lefler F.W."/>
            <person name="Huang I.-S."/>
            <person name="Abdulla H."/>
            <person name="Zimba P.V."/>
            <person name="Laughinghouse H.D. IV."/>
        </authorList>
    </citation>
    <scope>NUCLEOTIDE SEQUENCE</scope>
    <source>
        <strain evidence="1">BLCCT55</strain>
    </source>
</reference>
<proteinExistence type="predicted"/>
<dbReference type="Proteomes" id="UP000629098">
    <property type="component" value="Unassembled WGS sequence"/>
</dbReference>
<comment type="caution">
    <text evidence="1">The sequence shown here is derived from an EMBL/GenBank/DDBJ whole genome shotgun (WGS) entry which is preliminary data.</text>
</comment>
<dbReference type="Pfam" id="PF11866">
    <property type="entry name" value="DUF3386"/>
    <property type="match status" value="1"/>
</dbReference>
<dbReference type="AlphaFoldDB" id="A0A8J6X9R8"/>
<dbReference type="RefSeq" id="WP_190824855.1">
    <property type="nucleotide sequence ID" value="NZ_CAWPPI010000001.1"/>
</dbReference>
<accession>A0A8J6X9R8</accession>
<protein>
    <submittedName>
        <fullName evidence="1">DUF3386 domain-containing protein</fullName>
    </submittedName>
</protein>
<name>A0A8J6X9R8_9CYAN</name>
<dbReference type="InterPro" id="IPR021809">
    <property type="entry name" value="DUF3386"/>
</dbReference>